<feature type="domain" description="RCK C-terminal" evidence="9">
    <location>
        <begin position="596"/>
        <end position="680"/>
    </location>
</feature>
<evidence type="ECO:0000256" key="5">
    <source>
        <dbReference type="ARBA" id="ARBA00022692"/>
    </source>
</evidence>
<feature type="transmembrane region" description="Helical" evidence="8">
    <location>
        <begin position="212"/>
        <end position="235"/>
    </location>
</feature>
<keyword evidence="6 8" id="KW-1133">Transmembrane helix</keyword>
<evidence type="ECO:0000313" key="11">
    <source>
        <dbReference type="Proteomes" id="UP001565200"/>
    </source>
</evidence>
<feature type="transmembrane region" description="Helical" evidence="8">
    <location>
        <begin position="482"/>
        <end position="503"/>
    </location>
</feature>
<keyword evidence="4" id="KW-0406">Ion transport</keyword>
<dbReference type="PROSITE" id="PS51202">
    <property type="entry name" value="RCK_C"/>
    <property type="match status" value="2"/>
</dbReference>
<dbReference type="RefSeq" id="WP_121699945.1">
    <property type="nucleotide sequence ID" value="NZ_JBCLPP010000010.1"/>
</dbReference>
<comment type="subcellular location">
    <subcellularLocation>
        <location evidence="1">Membrane</location>
        <topology evidence="1">Multi-pass membrane protein</topology>
    </subcellularLocation>
</comment>
<keyword evidence="4" id="KW-0633">Potassium transport</keyword>
<feature type="transmembrane region" description="Helical" evidence="8">
    <location>
        <begin position="247"/>
        <end position="264"/>
    </location>
</feature>
<feature type="transmembrane region" description="Helical" evidence="8">
    <location>
        <begin position="524"/>
        <end position="545"/>
    </location>
</feature>
<feature type="transmembrane region" description="Helical" evidence="8">
    <location>
        <begin position="299"/>
        <end position="318"/>
    </location>
</feature>
<feature type="transmembrane region" description="Helical" evidence="8">
    <location>
        <begin position="86"/>
        <end position="105"/>
    </location>
</feature>
<keyword evidence="4" id="KW-0630">Potassium</keyword>
<feature type="transmembrane region" description="Helical" evidence="8">
    <location>
        <begin position="31"/>
        <end position="50"/>
    </location>
</feature>
<organism evidence="10 11">
    <name type="scientific">Heminiphilus faecis</name>
    <dbReference type="NCBI Taxonomy" id="2601703"/>
    <lineage>
        <taxon>Bacteria</taxon>
        <taxon>Pseudomonadati</taxon>
        <taxon>Bacteroidota</taxon>
        <taxon>Bacteroidia</taxon>
        <taxon>Bacteroidales</taxon>
        <taxon>Muribaculaceae</taxon>
        <taxon>Heminiphilus</taxon>
    </lineage>
</organism>
<keyword evidence="11" id="KW-1185">Reference proteome</keyword>
<proteinExistence type="inferred from homology"/>
<protein>
    <submittedName>
        <fullName evidence="10">Cation:proton antiporter</fullName>
    </submittedName>
</protein>
<feature type="transmembrane region" description="Helical" evidence="8">
    <location>
        <begin position="176"/>
        <end position="200"/>
    </location>
</feature>
<evidence type="ECO:0000256" key="1">
    <source>
        <dbReference type="ARBA" id="ARBA00004141"/>
    </source>
</evidence>
<feature type="transmembrane region" description="Helical" evidence="8">
    <location>
        <begin position="357"/>
        <end position="377"/>
    </location>
</feature>
<reference evidence="10 11" key="1">
    <citation type="submission" date="2024-03" db="EMBL/GenBank/DDBJ databases">
        <title>Mouse gut bacterial collection (mGBC) of GemPharmatech.</title>
        <authorList>
            <person name="He Y."/>
            <person name="Dong L."/>
            <person name="Wu D."/>
            <person name="Gao X."/>
            <person name="Lin Z."/>
        </authorList>
    </citation>
    <scope>NUCLEOTIDE SEQUENCE [LARGE SCALE GENOMIC DNA]</scope>
    <source>
        <strain evidence="10 11">54-13</strain>
    </source>
</reference>
<comment type="similarity">
    <text evidence="2">Belongs to the monovalent cation:proton antiporter 2 (CPA2) transporter (TC 2.A.37) family.</text>
</comment>
<evidence type="ECO:0000313" key="10">
    <source>
        <dbReference type="EMBL" id="MEY8244957.1"/>
    </source>
</evidence>
<keyword evidence="5 8" id="KW-0812">Transmembrane</keyword>
<dbReference type="Gene3D" id="1.20.1530.20">
    <property type="match status" value="1"/>
</dbReference>
<dbReference type="InterPro" id="IPR006037">
    <property type="entry name" value="RCK_C"/>
</dbReference>
<accession>A0ABV4CZ46</accession>
<evidence type="ECO:0000256" key="8">
    <source>
        <dbReference type="SAM" id="Phobius"/>
    </source>
</evidence>
<feature type="transmembrane region" description="Helical" evidence="8">
    <location>
        <begin position="383"/>
        <end position="403"/>
    </location>
</feature>
<dbReference type="InterPro" id="IPR038770">
    <property type="entry name" value="Na+/solute_symporter_sf"/>
</dbReference>
<feature type="transmembrane region" description="Helical" evidence="8">
    <location>
        <begin position="270"/>
        <end position="287"/>
    </location>
</feature>
<evidence type="ECO:0000256" key="6">
    <source>
        <dbReference type="ARBA" id="ARBA00022989"/>
    </source>
</evidence>
<feature type="transmembrane region" description="Helical" evidence="8">
    <location>
        <begin position="324"/>
        <end position="345"/>
    </location>
</feature>
<comment type="caution">
    <text evidence="10">The sequence shown here is derived from an EMBL/GenBank/DDBJ whole genome shotgun (WGS) entry which is preliminary data.</text>
</comment>
<feature type="transmembrane region" description="Helical" evidence="8">
    <location>
        <begin position="551"/>
        <end position="569"/>
    </location>
</feature>
<evidence type="ECO:0000256" key="2">
    <source>
        <dbReference type="ARBA" id="ARBA00005551"/>
    </source>
</evidence>
<keyword evidence="3" id="KW-0813">Transport</keyword>
<dbReference type="InterPro" id="IPR036721">
    <property type="entry name" value="RCK_C_sf"/>
</dbReference>
<evidence type="ECO:0000256" key="4">
    <source>
        <dbReference type="ARBA" id="ARBA00022538"/>
    </source>
</evidence>
<dbReference type="Gene3D" id="3.30.70.1450">
    <property type="entry name" value="Regulator of K+ conductance, C-terminal domain"/>
    <property type="match status" value="2"/>
</dbReference>
<feature type="transmembrane region" description="Helical" evidence="8">
    <location>
        <begin position="453"/>
        <end position="476"/>
    </location>
</feature>
<gene>
    <name evidence="10" type="ORF">AAK873_04910</name>
</gene>
<dbReference type="InterPro" id="IPR006153">
    <property type="entry name" value="Cation/H_exchanger_TM"/>
</dbReference>
<feature type="transmembrane region" description="Helical" evidence="8">
    <location>
        <begin position="57"/>
        <end position="74"/>
    </location>
</feature>
<evidence type="ECO:0000256" key="7">
    <source>
        <dbReference type="ARBA" id="ARBA00023136"/>
    </source>
</evidence>
<dbReference type="EMBL" id="JBCLPP010000010">
    <property type="protein sequence ID" value="MEY8244957.1"/>
    <property type="molecule type" value="Genomic_DNA"/>
</dbReference>
<dbReference type="PANTHER" id="PTHR42751">
    <property type="entry name" value="SODIUM/HYDROGEN EXCHANGER FAMILY/TRKA DOMAIN PROTEIN"/>
    <property type="match status" value="1"/>
</dbReference>
<dbReference type="Pfam" id="PF00999">
    <property type="entry name" value="Na_H_Exchanger"/>
    <property type="match status" value="1"/>
</dbReference>
<dbReference type="Proteomes" id="UP001565200">
    <property type="component" value="Unassembled WGS sequence"/>
</dbReference>
<dbReference type="SUPFAM" id="SSF116726">
    <property type="entry name" value="TrkA C-terminal domain-like"/>
    <property type="match status" value="2"/>
</dbReference>
<dbReference type="Pfam" id="PF02080">
    <property type="entry name" value="TrkA_C"/>
    <property type="match status" value="2"/>
</dbReference>
<feature type="transmembrane region" description="Helical" evidence="8">
    <location>
        <begin position="145"/>
        <end position="164"/>
    </location>
</feature>
<sequence>MILSIISALIPAAEGAASDTAEVISDIQVENLVSDLAFILILGAVVTVLFKWMKQPVVLGYIVAGFLASPHFEYLPSVTTESNIEFWAQLGIVVLLFSLGLEFSFKKLLNVGGSAVVTALVIVTGMMASGFAIGHVLHFSHMNSLFLGGMLSMSSTTIIIKAFTDLNLRQKKFASLVFAVLIVEDLFAVLMMVILSSIAINKSVEGTEMLFSISKLVFFLVIWFLVGVYVLPSLLNAIRRYLNNETLLIISVGLCFGMAVFSVYCGFSLALGAFVMGSIIAGISYAERIEQVITPVKDLFGAVFFISVGMMVNPHIIVEYSSPILILSAVVVVGMIVFGTFGMLITGQSLKIAIESGFSLTQIGEFAFIIASLGMSLGVLDPVIYPIVVAVSVITTFTTPYFIRMAGPFYKIVERVLPERWHFLIDRYSDKASSESETKALWMSVLKRYMWRILLYSSVIIAIILVCVKYLLPWMLEVTPSWGRFICSATALVMMSPFLLALAMPASRRTERERLIAANAHFDVPLIVMGVFRAVLSLGFIIYTLSVIHSARVGWIVGFVIFFILIGAWSGRLKKQMRVIESRFFNNLNERELRRSGKNNNLVSDMHMAYIEVGYNYPYVGERLVDSDLRRRYGVNVASIQRAGTTIAVPNGNMRLFPGDVVGVIGTDEQIEKLLPILEANPDSVIDSSVNDMKFTNIQLSETSPLIGQTSASAQIRDKYSALLVAIQHPDGTYDHPTGSTVFRPDDILWIVGDPKRIAKLK</sequence>
<feature type="transmembrane region" description="Helical" evidence="8">
    <location>
        <begin position="117"/>
        <end position="139"/>
    </location>
</feature>
<dbReference type="PANTHER" id="PTHR42751:SF3">
    <property type="entry name" value="SODIUM_GLUTAMATE SYMPORTER"/>
    <property type="match status" value="1"/>
</dbReference>
<evidence type="ECO:0000259" key="9">
    <source>
        <dbReference type="PROSITE" id="PS51202"/>
    </source>
</evidence>
<evidence type="ECO:0000256" key="3">
    <source>
        <dbReference type="ARBA" id="ARBA00022448"/>
    </source>
</evidence>
<keyword evidence="7 8" id="KW-0472">Membrane</keyword>
<name>A0ABV4CZ46_9BACT</name>
<feature type="domain" description="RCK C-terminal" evidence="9">
    <location>
        <begin position="683"/>
        <end position="762"/>
    </location>
</feature>